<keyword evidence="3" id="KW-1185">Reference proteome</keyword>
<proteinExistence type="predicted"/>
<feature type="transmembrane region" description="Helical" evidence="1">
    <location>
        <begin position="6"/>
        <end position="27"/>
    </location>
</feature>
<keyword evidence="1" id="KW-1133">Transmembrane helix</keyword>
<gene>
    <name evidence="2" type="ORF">J2Z53_000292</name>
</gene>
<dbReference type="RefSeq" id="WP_209795446.1">
    <property type="nucleotide sequence ID" value="NZ_JAGGJZ010000001.1"/>
</dbReference>
<evidence type="ECO:0000313" key="2">
    <source>
        <dbReference type="EMBL" id="MBP1888713.1"/>
    </source>
</evidence>
<evidence type="ECO:0000256" key="1">
    <source>
        <dbReference type="SAM" id="Phobius"/>
    </source>
</evidence>
<evidence type="ECO:0000313" key="3">
    <source>
        <dbReference type="Proteomes" id="UP000783390"/>
    </source>
</evidence>
<name>A0ABS4EXJ6_9CLOT</name>
<feature type="transmembrane region" description="Helical" evidence="1">
    <location>
        <begin position="88"/>
        <end position="106"/>
    </location>
</feature>
<accession>A0ABS4EXJ6</accession>
<dbReference type="Proteomes" id="UP000783390">
    <property type="component" value="Unassembled WGS sequence"/>
</dbReference>
<dbReference type="EMBL" id="JAGGJZ010000001">
    <property type="protein sequence ID" value="MBP1888713.1"/>
    <property type="molecule type" value="Genomic_DNA"/>
</dbReference>
<comment type="caution">
    <text evidence="2">The sequence shown here is derived from an EMBL/GenBank/DDBJ whole genome shotgun (WGS) entry which is preliminary data.</text>
</comment>
<reference evidence="2 3" key="1">
    <citation type="submission" date="2021-03" db="EMBL/GenBank/DDBJ databases">
        <title>Genomic Encyclopedia of Type Strains, Phase IV (KMG-IV): sequencing the most valuable type-strain genomes for metagenomic binning, comparative biology and taxonomic classification.</title>
        <authorList>
            <person name="Goeker M."/>
        </authorList>
    </citation>
    <scope>NUCLEOTIDE SEQUENCE [LARGE SCALE GENOMIC DNA]</scope>
    <source>
        <strain evidence="2 3">DSM 3984</strain>
    </source>
</reference>
<feature type="transmembrane region" description="Helical" evidence="1">
    <location>
        <begin position="126"/>
        <end position="146"/>
    </location>
</feature>
<organism evidence="2 3">
    <name type="scientific">Clostridium moniliforme</name>
    <dbReference type="NCBI Taxonomy" id="39489"/>
    <lineage>
        <taxon>Bacteria</taxon>
        <taxon>Bacillati</taxon>
        <taxon>Bacillota</taxon>
        <taxon>Clostridia</taxon>
        <taxon>Eubacteriales</taxon>
        <taxon>Clostridiaceae</taxon>
        <taxon>Clostridium</taxon>
    </lineage>
</organism>
<feature type="transmembrane region" description="Helical" evidence="1">
    <location>
        <begin position="36"/>
        <end position="52"/>
    </location>
</feature>
<feature type="transmembrane region" description="Helical" evidence="1">
    <location>
        <begin position="58"/>
        <end position="76"/>
    </location>
</feature>
<protein>
    <recommendedName>
        <fullName evidence="4">CPBP family intramembrane metalloprotease</fullName>
    </recommendedName>
</protein>
<keyword evidence="1" id="KW-0812">Transmembrane</keyword>
<sequence length="152" mass="17512">MLAVSFLELIVRGVPESFLFVYSVYILSNTKFNKKLYFLTSTILVVVTFFIRRLPISYGIHTILNIILLVILTTYIDKINILKSIKAGIITAIIMFICEGINMFFIQCLCGNNIIRIFTNPTLKTIYGLPSLIIFFVVILIIKFLLYKKEEK</sequence>
<evidence type="ECO:0008006" key="4">
    <source>
        <dbReference type="Google" id="ProtNLM"/>
    </source>
</evidence>
<keyword evidence="1" id="KW-0472">Membrane</keyword>